<dbReference type="SUPFAM" id="SSF46626">
    <property type="entry name" value="Cytochrome c"/>
    <property type="match status" value="1"/>
</dbReference>
<organism evidence="6 7">
    <name type="scientific">Sulfurovum indicum</name>
    <dbReference type="NCBI Taxonomy" id="2779528"/>
    <lineage>
        <taxon>Bacteria</taxon>
        <taxon>Pseudomonadati</taxon>
        <taxon>Campylobacterota</taxon>
        <taxon>Epsilonproteobacteria</taxon>
        <taxon>Campylobacterales</taxon>
        <taxon>Sulfurovaceae</taxon>
        <taxon>Sulfurovum</taxon>
    </lineage>
</organism>
<reference evidence="6 7" key="1">
    <citation type="submission" date="2020-10" db="EMBL/GenBank/DDBJ databases">
        <title>The genome of sulfurovum sp.</title>
        <authorList>
            <person name="Xie S."/>
            <person name="Shao Z."/>
            <person name="Jiang L."/>
        </authorList>
    </citation>
    <scope>NUCLEOTIDE SEQUENCE [LARGE SCALE GENOMIC DNA]</scope>
    <source>
        <strain evidence="6 7">ST-419</strain>
    </source>
</reference>
<evidence type="ECO:0000259" key="5">
    <source>
        <dbReference type="PROSITE" id="PS51007"/>
    </source>
</evidence>
<protein>
    <submittedName>
        <fullName evidence="6">Thioredoxin family protein</fullName>
    </submittedName>
</protein>
<dbReference type="GO" id="GO:0020037">
    <property type="term" value="F:heme binding"/>
    <property type="evidence" value="ECO:0007669"/>
    <property type="project" value="InterPro"/>
</dbReference>
<evidence type="ECO:0000313" key="6">
    <source>
        <dbReference type="EMBL" id="QOR61487.1"/>
    </source>
</evidence>
<dbReference type="PROSITE" id="PS51007">
    <property type="entry name" value="CYTC"/>
    <property type="match status" value="1"/>
</dbReference>
<keyword evidence="2 4" id="KW-0479">Metal-binding</keyword>
<evidence type="ECO:0000313" key="7">
    <source>
        <dbReference type="Proteomes" id="UP000595074"/>
    </source>
</evidence>
<dbReference type="Pfam" id="PF13098">
    <property type="entry name" value="Thioredoxin_2"/>
    <property type="match status" value="1"/>
</dbReference>
<evidence type="ECO:0000256" key="3">
    <source>
        <dbReference type="ARBA" id="ARBA00023004"/>
    </source>
</evidence>
<dbReference type="Proteomes" id="UP000595074">
    <property type="component" value="Chromosome"/>
</dbReference>
<dbReference type="AlphaFoldDB" id="A0A7M1S243"/>
<dbReference type="KEGG" id="sinu:IMZ28_08585"/>
<dbReference type="GO" id="GO:0009055">
    <property type="term" value="F:electron transfer activity"/>
    <property type="evidence" value="ECO:0007669"/>
    <property type="project" value="InterPro"/>
</dbReference>
<dbReference type="GO" id="GO:0046872">
    <property type="term" value="F:metal ion binding"/>
    <property type="evidence" value="ECO:0007669"/>
    <property type="project" value="UniProtKB-KW"/>
</dbReference>
<feature type="domain" description="Cytochrome c" evidence="5">
    <location>
        <begin position="15"/>
        <end position="136"/>
    </location>
</feature>
<evidence type="ECO:0000256" key="4">
    <source>
        <dbReference type="PROSITE-ProRule" id="PRU00433"/>
    </source>
</evidence>
<accession>A0A7M1S243</accession>
<dbReference type="InterPro" id="IPR036909">
    <property type="entry name" value="Cyt_c-like_dom_sf"/>
</dbReference>
<dbReference type="SUPFAM" id="SSF52833">
    <property type="entry name" value="Thioredoxin-like"/>
    <property type="match status" value="1"/>
</dbReference>
<dbReference type="InterPro" id="IPR036249">
    <property type="entry name" value="Thioredoxin-like_sf"/>
</dbReference>
<proteinExistence type="predicted"/>
<sequence>MRALWLIVLFLMPLFALEEGEKVYEKKCSVCHETYIPMSELKENFLKNNNILKLKAPTLNQLSFRLKQQIGNPRGDEDIHRMEVEAFISEYLKEPDLQKSLCLKDVIQYFDVMPSMKGEISEEEIAAVSKFIYDYDKKSVDEHTVHYENFDKALKRAQKEHKMIMIKATAEHCRYCVKMDREVMVDEKVKRALEKDFIPIEVDVSKEDLPLGLHADMTPTFFFIDQNAKVLKRVPGAWNVEDFLEILNKINQLKGDKK</sequence>
<evidence type="ECO:0000256" key="2">
    <source>
        <dbReference type="ARBA" id="ARBA00022723"/>
    </source>
</evidence>
<keyword evidence="3 4" id="KW-0408">Iron</keyword>
<dbReference type="InterPro" id="IPR009056">
    <property type="entry name" value="Cyt_c-like_dom"/>
</dbReference>
<gene>
    <name evidence="6" type="ORF">IMZ28_08585</name>
</gene>
<evidence type="ECO:0000256" key="1">
    <source>
        <dbReference type="ARBA" id="ARBA00022617"/>
    </source>
</evidence>
<dbReference type="RefSeq" id="WP_197548161.1">
    <property type="nucleotide sequence ID" value="NZ_CP063164.1"/>
</dbReference>
<name>A0A7M1S243_9BACT</name>
<dbReference type="EMBL" id="CP063164">
    <property type="protein sequence ID" value="QOR61487.1"/>
    <property type="molecule type" value="Genomic_DNA"/>
</dbReference>
<keyword evidence="7" id="KW-1185">Reference proteome</keyword>
<dbReference type="Gene3D" id="1.10.760.10">
    <property type="entry name" value="Cytochrome c-like domain"/>
    <property type="match status" value="1"/>
</dbReference>
<dbReference type="Gene3D" id="3.40.30.10">
    <property type="entry name" value="Glutaredoxin"/>
    <property type="match status" value="1"/>
</dbReference>
<dbReference type="InterPro" id="IPR012336">
    <property type="entry name" value="Thioredoxin-like_fold"/>
</dbReference>
<keyword evidence="1 4" id="KW-0349">Heme</keyword>